<dbReference type="Pfam" id="PF00691">
    <property type="entry name" value="OmpA"/>
    <property type="match status" value="1"/>
</dbReference>
<accession>A0A094YFX3</accession>
<dbReference type="PATRIC" id="fig|104102.7.peg.3250"/>
<keyword evidence="3" id="KW-1133">Transmembrane helix</keyword>
<evidence type="ECO:0000256" key="1">
    <source>
        <dbReference type="PROSITE-ProRule" id="PRU00473"/>
    </source>
</evidence>
<dbReference type="PROSITE" id="PS51123">
    <property type="entry name" value="OMPA_2"/>
    <property type="match status" value="1"/>
</dbReference>
<dbReference type="CDD" id="cd07185">
    <property type="entry name" value="OmpA_C-like"/>
    <property type="match status" value="1"/>
</dbReference>
<dbReference type="Proteomes" id="UP000029448">
    <property type="component" value="Unassembled WGS sequence"/>
</dbReference>
<dbReference type="GeneID" id="89477465"/>
<comment type="caution">
    <text evidence="5">The sequence shown here is derived from an EMBL/GenBank/DDBJ whole genome shotgun (WGS) entry which is preliminary data.</text>
</comment>
<evidence type="ECO:0000256" key="3">
    <source>
        <dbReference type="SAM" id="Phobius"/>
    </source>
</evidence>
<evidence type="ECO:0000313" key="5">
    <source>
        <dbReference type="EMBL" id="KGB20930.1"/>
    </source>
</evidence>
<keyword evidence="3" id="KW-0812">Transmembrane</keyword>
<keyword evidence="2" id="KW-0175">Coiled coil</keyword>
<dbReference type="STRING" id="104102.AtDm6_3295"/>
<evidence type="ECO:0000313" key="6">
    <source>
        <dbReference type="Proteomes" id="UP000029448"/>
    </source>
</evidence>
<sequence>MARRRRKLHAGLDAWPGYVDALSTLLMVVIFVLLVFVMGQTLLSAALNRREHVLEKLEGQAAELSRQLDTEHARNHALSDTVTGLQTQHQQDASALAADAAAIETAKKTADAATALTVADQARITQLDDTLTDLNARLAALGEALDVSQKNVQARDAKITDLAAKLNTALANKVTELSRYRSEFFGRLRDILHNQKGVHVVGDRFVFQSEVLFPVGSADLSAEGRKEITTLAHTLKEVTAHIPADIPWILRVDGHADRQPIHTAFPSNWELSSARAITVVKLLVAEGIDPHRLAATGFADYQPLDAQNTPEAYARNRRIEFRLTDR</sequence>
<dbReference type="EMBL" id="JOKM01000106">
    <property type="protein sequence ID" value="KGB20930.1"/>
    <property type="molecule type" value="Genomic_DNA"/>
</dbReference>
<dbReference type="InterPro" id="IPR006665">
    <property type="entry name" value="OmpA-like"/>
</dbReference>
<dbReference type="PANTHER" id="PTHR30329:SF21">
    <property type="entry name" value="LIPOPROTEIN YIAD-RELATED"/>
    <property type="match status" value="1"/>
</dbReference>
<evidence type="ECO:0000259" key="4">
    <source>
        <dbReference type="PROSITE" id="PS51123"/>
    </source>
</evidence>
<organism evidence="5 6">
    <name type="scientific">Acetobacter tropicalis</name>
    <dbReference type="NCBI Taxonomy" id="104102"/>
    <lineage>
        <taxon>Bacteria</taxon>
        <taxon>Pseudomonadati</taxon>
        <taxon>Pseudomonadota</taxon>
        <taxon>Alphaproteobacteria</taxon>
        <taxon>Acetobacterales</taxon>
        <taxon>Acetobacteraceae</taxon>
        <taxon>Acetobacter</taxon>
    </lineage>
</organism>
<keyword evidence="5" id="KW-0282">Flagellum</keyword>
<dbReference type="RefSeq" id="WP_035382273.1">
    <property type="nucleotide sequence ID" value="NZ_JACAOJ010000031.1"/>
</dbReference>
<protein>
    <submittedName>
        <fullName evidence="5">Flagellar motor rotation protein MotB</fullName>
    </submittedName>
</protein>
<dbReference type="NCBIfam" id="NF006543">
    <property type="entry name" value="PRK09039.1-2"/>
    <property type="match status" value="1"/>
</dbReference>
<keyword evidence="6" id="KW-1185">Reference proteome</keyword>
<feature type="domain" description="OmpA-like" evidence="4">
    <location>
        <begin position="201"/>
        <end position="326"/>
    </location>
</feature>
<dbReference type="InterPro" id="IPR050330">
    <property type="entry name" value="Bact_OuterMem_StrucFunc"/>
</dbReference>
<dbReference type="AlphaFoldDB" id="A0A094YFX3"/>
<dbReference type="GO" id="GO:0016020">
    <property type="term" value="C:membrane"/>
    <property type="evidence" value="ECO:0007669"/>
    <property type="project" value="UniProtKB-UniRule"/>
</dbReference>
<dbReference type="SUPFAM" id="SSF103088">
    <property type="entry name" value="OmpA-like"/>
    <property type="match status" value="1"/>
</dbReference>
<gene>
    <name evidence="5" type="ORF">AtDm6_3295</name>
</gene>
<dbReference type="PANTHER" id="PTHR30329">
    <property type="entry name" value="STATOR ELEMENT OF FLAGELLAR MOTOR COMPLEX"/>
    <property type="match status" value="1"/>
</dbReference>
<proteinExistence type="predicted"/>
<dbReference type="InterPro" id="IPR036737">
    <property type="entry name" value="OmpA-like_sf"/>
</dbReference>
<dbReference type="Gene3D" id="1.10.287.1490">
    <property type="match status" value="1"/>
</dbReference>
<keyword evidence="5" id="KW-0969">Cilium</keyword>
<feature type="coiled-coil region" evidence="2">
    <location>
        <begin position="47"/>
        <end position="74"/>
    </location>
</feature>
<keyword evidence="1 3" id="KW-0472">Membrane</keyword>
<keyword evidence="5" id="KW-0966">Cell projection</keyword>
<evidence type="ECO:0000256" key="2">
    <source>
        <dbReference type="SAM" id="Coils"/>
    </source>
</evidence>
<reference evidence="5 6" key="1">
    <citation type="submission" date="2014-06" db="EMBL/GenBank/DDBJ databases">
        <title>Functional and comparative genomic analyses of the Drosophila gut microbiota identify candidate symbiosis factors.</title>
        <authorList>
            <person name="Newell P.D."/>
            <person name="Chaston J.M."/>
            <person name="Douglas A.E."/>
        </authorList>
    </citation>
    <scope>NUCLEOTIDE SEQUENCE [LARGE SCALE GENOMIC DNA]</scope>
    <source>
        <strain evidence="5 6">DmCS_006</strain>
    </source>
</reference>
<name>A0A094YFX3_9PROT</name>
<feature type="transmembrane region" description="Helical" evidence="3">
    <location>
        <begin position="21"/>
        <end position="43"/>
    </location>
</feature>
<dbReference type="Gene3D" id="3.30.1330.60">
    <property type="entry name" value="OmpA-like domain"/>
    <property type="match status" value="1"/>
</dbReference>